<protein>
    <recommendedName>
        <fullName evidence="4">RRM domain-containing protein</fullName>
    </recommendedName>
</protein>
<name>A0ABR2T797_9ROSI</name>
<sequence length="92" mass="10532">MIVEEDNNKFSRGLQGKAENSSIRRLSRDHGYTLYVENIPQAMQWKGLWHAFARHGDVIEAYTAYGSLAEVVGNLVLYVSRVEMMLLEQLTD</sequence>
<reference evidence="2 3" key="1">
    <citation type="journal article" date="2024" name="G3 (Bethesda)">
        <title>Genome assembly of Hibiscus sabdariffa L. provides insights into metabolisms of medicinal natural products.</title>
        <authorList>
            <person name="Kim T."/>
        </authorList>
    </citation>
    <scope>NUCLEOTIDE SEQUENCE [LARGE SCALE GENOMIC DNA]</scope>
    <source>
        <strain evidence="2">TK-2024</strain>
        <tissue evidence="2">Old leaves</tissue>
    </source>
</reference>
<evidence type="ECO:0008006" key="4">
    <source>
        <dbReference type="Google" id="ProtNLM"/>
    </source>
</evidence>
<proteinExistence type="predicted"/>
<dbReference type="Proteomes" id="UP001396334">
    <property type="component" value="Unassembled WGS sequence"/>
</dbReference>
<feature type="region of interest" description="Disordered" evidence="1">
    <location>
        <begin position="1"/>
        <end position="21"/>
    </location>
</feature>
<accession>A0ABR2T797</accession>
<dbReference type="InterPro" id="IPR035979">
    <property type="entry name" value="RBD_domain_sf"/>
</dbReference>
<evidence type="ECO:0000256" key="1">
    <source>
        <dbReference type="SAM" id="MobiDB-lite"/>
    </source>
</evidence>
<evidence type="ECO:0000313" key="3">
    <source>
        <dbReference type="Proteomes" id="UP001396334"/>
    </source>
</evidence>
<keyword evidence="3" id="KW-1185">Reference proteome</keyword>
<dbReference type="SUPFAM" id="SSF54928">
    <property type="entry name" value="RNA-binding domain, RBD"/>
    <property type="match status" value="1"/>
</dbReference>
<dbReference type="EMBL" id="JBBPBN010000008">
    <property type="protein sequence ID" value="KAK9033185.1"/>
    <property type="molecule type" value="Genomic_DNA"/>
</dbReference>
<comment type="caution">
    <text evidence="2">The sequence shown here is derived from an EMBL/GenBank/DDBJ whole genome shotgun (WGS) entry which is preliminary data.</text>
</comment>
<gene>
    <name evidence="2" type="ORF">V6N11_018222</name>
</gene>
<organism evidence="2 3">
    <name type="scientific">Hibiscus sabdariffa</name>
    <name type="common">roselle</name>
    <dbReference type="NCBI Taxonomy" id="183260"/>
    <lineage>
        <taxon>Eukaryota</taxon>
        <taxon>Viridiplantae</taxon>
        <taxon>Streptophyta</taxon>
        <taxon>Embryophyta</taxon>
        <taxon>Tracheophyta</taxon>
        <taxon>Spermatophyta</taxon>
        <taxon>Magnoliopsida</taxon>
        <taxon>eudicotyledons</taxon>
        <taxon>Gunneridae</taxon>
        <taxon>Pentapetalae</taxon>
        <taxon>rosids</taxon>
        <taxon>malvids</taxon>
        <taxon>Malvales</taxon>
        <taxon>Malvaceae</taxon>
        <taxon>Malvoideae</taxon>
        <taxon>Hibiscus</taxon>
    </lineage>
</organism>
<evidence type="ECO:0000313" key="2">
    <source>
        <dbReference type="EMBL" id="KAK9033185.1"/>
    </source>
</evidence>